<keyword evidence="6" id="KW-1185">Reference proteome</keyword>
<evidence type="ECO:0000259" key="4">
    <source>
        <dbReference type="SMART" id="SM00849"/>
    </source>
</evidence>
<dbReference type="SMART" id="SM00849">
    <property type="entry name" value="Lactamase_B"/>
    <property type="match status" value="1"/>
</dbReference>
<dbReference type="EMBL" id="BMHP01000004">
    <property type="protein sequence ID" value="GGD88605.1"/>
    <property type="molecule type" value="Genomic_DNA"/>
</dbReference>
<dbReference type="Proteomes" id="UP000612456">
    <property type="component" value="Unassembled WGS sequence"/>
</dbReference>
<dbReference type="PANTHER" id="PTHR23131:SF4">
    <property type="entry name" value="METALLO-BETA-LACTAMASE SUPERFAMILY POTEIN"/>
    <property type="match status" value="1"/>
</dbReference>
<reference evidence="5" key="1">
    <citation type="journal article" date="2014" name="Int. J. Syst. Evol. Microbiol.">
        <title>Complete genome sequence of Corynebacterium casei LMG S-19264T (=DSM 44701T), isolated from a smear-ripened cheese.</title>
        <authorList>
            <consortium name="US DOE Joint Genome Institute (JGI-PGF)"/>
            <person name="Walter F."/>
            <person name="Albersmeier A."/>
            <person name="Kalinowski J."/>
            <person name="Ruckert C."/>
        </authorList>
    </citation>
    <scope>NUCLEOTIDE SEQUENCE</scope>
    <source>
        <strain evidence="5">CGMCC 1.15178</strain>
    </source>
</reference>
<evidence type="ECO:0000313" key="5">
    <source>
        <dbReference type="EMBL" id="GGD88605.1"/>
    </source>
</evidence>
<accession>A0A916ZCK6</accession>
<comment type="function">
    <text evidence="2">Counteracts the endogenous Pycsar antiviral defense system. Phosphodiesterase that enables metal-dependent hydrolysis of host cyclic nucleotide Pycsar defense signals such as cCMP and cUMP.</text>
</comment>
<comment type="catalytic activity">
    <reaction evidence="3">
        <text>3',5'-cyclic UMP + H2O = UMP + H(+)</text>
        <dbReference type="Rhea" id="RHEA:70575"/>
        <dbReference type="ChEBI" id="CHEBI:15377"/>
        <dbReference type="ChEBI" id="CHEBI:15378"/>
        <dbReference type="ChEBI" id="CHEBI:57865"/>
        <dbReference type="ChEBI" id="CHEBI:184387"/>
    </reaction>
    <physiologicalReaction direction="left-to-right" evidence="3">
        <dbReference type="Rhea" id="RHEA:70576"/>
    </physiologicalReaction>
</comment>
<dbReference type="InterPro" id="IPR001279">
    <property type="entry name" value="Metallo-B-lactamas"/>
</dbReference>
<dbReference type="Pfam" id="PF00753">
    <property type="entry name" value="Lactamase_B"/>
    <property type="match status" value="1"/>
</dbReference>
<dbReference type="RefSeq" id="WP_188996887.1">
    <property type="nucleotide sequence ID" value="NZ_BMHP01000004.1"/>
</dbReference>
<dbReference type="AlphaFoldDB" id="A0A916ZCK6"/>
<feature type="domain" description="Metallo-beta-lactamase" evidence="4">
    <location>
        <begin position="23"/>
        <end position="237"/>
    </location>
</feature>
<evidence type="ECO:0000313" key="6">
    <source>
        <dbReference type="Proteomes" id="UP000612456"/>
    </source>
</evidence>
<evidence type="ECO:0000256" key="3">
    <source>
        <dbReference type="ARBA" id="ARBA00048505"/>
    </source>
</evidence>
<evidence type="ECO:0000256" key="1">
    <source>
        <dbReference type="ARBA" id="ARBA00034221"/>
    </source>
</evidence>
<dbReference type="PANTHER" id="PTHR23131">
    <property type="entry name" value="ENDORIBONUCLEASE LACTB2"/>
    <property type="match status" value="1"/>
</dbReference>
<gene>
    <name evidence="5" type="ORF">GCM10010911_53950</name>
</gene>
<evidence type="ECO:0000256" key="2">
    <source>
        <dbReference type="ARBA" id="ARBA00034301"/>
    </source>
</evidence>
<dbReference type="GO" id="GO:0016787">
    <property type="term" value="F:hydrolase activity"/>
    <property type="evidence" value="ECO:0007669"/>
    <property type="project" value="UniProtKB-KW"/>
</dbReference>
<dbReference type="Gene3D" id="3.60.15.10">
    <property type="entry name" value="Ribonuclease Z/Hydroxyacylglutathione hydrolase-like"/>
    <property type="match status" value="1"/>
</dbReference>
<name>A0A916ZCK6_9BACL</name>
<proteinExistence type="predicted"/>
<comment type="caution">
    <text evidence="5">The sequence shown here is derived from an EMBL/GenBank/DDBJ whole genome shotgun (WGS) entry which is preliminary data.</text>
</comment>
<organism evidence="5 6">
    <name type="scientific">Paenibacillus nasutitermitis</name>
    <dbReference type="NCBI Taxonomy" id="1652958"/>
    <lineage>
        <taxon>Bacteria</taxon>
        <taxon>Bacillati</taxon>
        <taxon>Bacillota</taxon>
        <taxon>Bacilli</taxon>
        <taxon>Bacillales</taxon>
        <taxon>Paenibacillaceae</taxon>
        <taxon>Paenibacillus</taxon>
    </lineage>
</organism>
<sequence length="327" mass="37429">MSHYTLHPHGIYQIRLPMGNPPWMNSYLLPDGDGYTLIDPGFNTEAIIALWHELSEEIGFTFDQIRKILVTHHHPDHYGLAGWFQQQSDAPVYVSTIAKKQIEGLWGEGRPLVSYFLETYQKNGLPEVLLEQLAEHLKGNMQQVLPQAALTTLDEGETIRIGDTTFEVLSIPGHAAGHNAFYSKDLEVIFVGDQVMPDSLPDTCYVSDEFDPSPIHSFIQSLDKLKPYSVQFAYPGHHQPFAHFSERLEQLEQLNAERQQKVADQFTTDEWKTAYEAYYGVFEPISALIQKRFHFTETISRVRYAWSEGLIEQTEQNGIVKYRGVQL</sequence>
<protein>
    <submittedName>
        <fullName evidence="5">MBL fold hydrolase</fullName>
    </submittedName>
</protein>
<keyword evidence="5" id="KW-0378">Hydrolase</keyword>
<dbReference type="InterPro" id="IPR050662">
    <property type="entry name" value="Sec-metab_biosynth-thioest"/>
</dbReference>
<dbReference type="InterPro" id="IPR036866">
    <property type="entry name" value="RibonucZ/Hydroxyglut_hydro"/>
</dbReference>
<comment type="catalytic activity">
    <reaction evidence="1">
        <text>3',5'-cyclic CMP + H2O = CMP + H(+)</text>
        <dbReference type="Rhea" id="RHEA:72675"/>
        <dbReference type="ChEBI" id="CHEBI:15377"/>
        <dbReference type="ChEBI" id="CHEBI:15378"/>
        <dbReference type="ChEBI" id="CHEBI:58003"/>
        <dbReference type="ChEBI" id="CHEBI:60377"/>
    </reaction>
    <physiologicalReaction direction="left-to-right" evidence="1">
        <dbReference type="Rhea" id="RHEA:72676"/>
    </physiologicalReaction>
</comment>
<dbReference type="SUPFAM" id="SSF56281">
    <property type="entry name" value="Metallo-hydrolase/oxidoreductase"/>
    <property type="match status" value="1"/>
</dbReference>
<reference evidence="5" key="2">
    <citation type="submission" date="2020-09" db="EMBL/GenBank/DDBJ databases">
        <authorList>
            <person name="Sun Q."/>
            <person name="Zhou Y."/>
        </authorList>
    </citation>
    <scope>NUCLEOTIDE SEQUENCE</scope>
    <source>
        <strain evidence="5">CGMCC 1.15178</strain>
    </source>
</reference>